<sequence>MGRYIKKRSLRTVQTYKSTLLAGTAVLSLLIPSAVLADTCTATTCVSSSTSTNTATATGGADLTFQNSVNISTGSVALNADSSKITFNQNVDFVASSAIGNSYWLQSLNSTIDVKGNMDVTATSTSTNPFLQLSSTTFNVDGNLTFNVTAKSNGTPAGSINYILVQNGSVLNVAGHTQIDGSNASDQTSILMNPNGTLNFSTLTIDMGTVTRAKAGNLSGVLTSTGATVIKGGEWSQAIWASNVSTTSLGESTVTADQLRATYADKPIIVNIGADATIDTGRAVTIISAADSLVLIKGQIYSTHNSDNTVVYGNSRSDEVRIQGNAYVEGWIETGAGDDSLYIESGQFIGSLDAGTGNDKFVITGGSATTTNGFYMGSGNDHFEISGGKIAGAVFMGFANVDTGHNTALITGTADISELVRLDGGANGLDANATASLTIDNYNLSGYMSMTLDDLSKGVNLVNWTEMNIVNGSTLTLTSSALFFRMSNPAVENVLNIDATSTVTNSDISPATQTIAASVFNAGTMRLDGNSVAGDKWTIRGNYTGMNGTLMLDTVLGDDSSLTDLLYITGDVAGMTNVVINNRGGLGALTTGDGIKIIEIDGASPSDAFALRSDYTYQGTPVVVGGAYVYSLNHNGVTNTSDGNWYLRSVFDVPDPVDPPPTDPDPTPDPDPKLPDTGGPSVVPPTKPTPVYQPGVPIYEVYPQVLLAMNRLGTLEQRVGNRMWSVNKPGTATSQQAGNVVEDRGLWIRLEGSTSHINPAKSTSQAHYDLDMLRAQIGLDFLAAENEKGKLIGGVYFQYVHANSDIRSRFGSGKIKSDGYGLGGTLTWYGNNDVYVDGVAQVMWYDTDITSDTLGRKEVSGNKGTGYALSIEAGRKIKLNEEWTMTPQIQLSYNAVDFKKFQDAYGAVVRQKDSDSLTARLGVAFSRENEWRSEQGDLRRLKTYGIANLYYEFLDGTEVSVTNVNFRNRSDRFWGGIGAGVSYNWNDDAYSLYGEVDARTSFSDFGSSYALNGTIGFRAKF</sequence>
<dbReference type="Pfam" id="PF03797">
    <property type="entry name" value="Autotransporter"/>
    <property type="match status" value="1"/>
</dbReference>
<feature type="compositionally biased region" description="Pro residues" evidence="1">
    <location>
        <begin position="656"/>
        <end position="669"/>
    </location>
</feature>
<gene>
    <name evidence="4" type="ORF">WJT86_11010</name>
</gene>
<dbReference type="PANTHER" id="PTHR35037">
    <property type="entry name" value="C-TERMINAL REGION OF AIDA-LIKE PROTEIN"/>
    <property type="match status" value="1"/>
</dbReference>
<dbReference type="SUPFAM" id="SSF51126">
    <property type="entry name" value="Pectin lyase-like"/>
    <property type="match status" value="1"/>
</dbReference>
<evidence type="ECO:0000259" key="3">
    <source>
        <dbReference type="PROSITE" id="PS51208"/>
    </source>
</evidence>
<reference evidence="4 5" key="1">
    <citation type="submission" date="2024-04" db="EMBL/GenBank/DDBJ databases">
        <title>A novel species isolated from cricket.</title>
        <authorList>
            <person name="Wang H.-C."/>
        </authorList>
    </citation>
    <scope>NUCLEOTIDE SEQUENCE [LARGE SCALE GENOMIC DNA]</scope>
    <source>
        <strain evidence="4 5">WL0021</strain>
    </source>
</reference>
<proteinExistence type="predicted"/>
<accession>A0ABV0BP53</accession>
<dbReference type="InterPro" id="IPR036709">
    <property type="entry name" value="Autotransporte_beta_dom_sf"/>
</dbReference>
<dbReference type="PROSITE" id="PS51208">
    <property type="entry name" value="AUTOTRANSPORTER"/>
    <property type="match status" value="1"/>
</dbReference>
<feature type="signal peptide" evidence="2">
    <location>
        <begin position="1"/>
        <end position="37"/>
    </location>
</feature>
<evidence type="ECO:0000256" key="1">
    <source>
        <dbReference type="SAM" id="MobiDB-lite"/>
    </source>
</evidence>
<protein>
    <submittedName>
        <fullName evidence="4">Autotransporter outer membrane beta-barrel domain-containing protein</fullName>
    </submittedName>
</protein>
<feature type="chain" id="PRO_5046121417" evidence="2">
    <location>
        <begin position="38"/>
        <end position="1021"/>
    </location>
</feature>
<dbReference type="SUPFAM" id="SSF103515">
    <property type="entry name" value="Autotransporter"/>
    <property type="match status" value="1"/>
</dbReference>
<keyword evidence="5" id="KW-1185">Reference proteome</keyword>
<dbReference type="NCBIfam" id="TIGR01414">
    <property type="entry name" value="autotrans_barl"/>
    <property type="match status" value="1"/>
</dbReference>
<dbReference type="InterPro" id="IPR006315">
    <property type="entry name" value="OM_autotransptr_brl_dom"/>
</dbReference>
<evidence type="ECO:0000256" key="2">
    <source>
        <dbReference type="SAM" id="SignalP"/>
    </source>
</evidence>
<evidence type="ECO:0000313" key="5">
    <source>
        <dbReference type="Proteomes" id="UP001418637"/>
    </source>
</evidence>
<dbReference type="InterPro" id="IPR012332">
    <property type="entry name" value="Autotransporter_pectin_lyase_C"/>
</dbReference>
<dbReference type="Gene3D" id="2.160.20.20">
    <property type="match status" value="1"/>
</dbReference>
<dbReference type="SMART" id="SM00869">
    <property type="entry name" value="Autotransporter"/>
    <property type="match status" value="1"/>
</dbReference>
<dbReference type="RefSeq" id="WP_346337624.1">
    <property type="nucleotide sequence ID" value="NZ_JBBYXI010000004.1"/>
</dbReference>
<dbReference type="InterPro" id="IPR011050">
    <property type="entry name" value="Pectin_lyase_fold/virulence"/>
</dbReference>
<dbReference type="Gene3D" id="2.40.128.130">
    <property type="entry name" value="Autotransporter beta-domain"/>
    <property type="match status" value="1"/>
</dbReference>
<keyword evidence="2" id="KW-0732">Signal</keyword>
<feature type="region of interest" description="Disordered" evidence="1">
    <location>
        <begin position="651"/>
        <end position="689"/>
    </location>
</feature>
<evidence type="ECO:0000313" key="4">
    <source>
        <dbReference type="EMBL" id="MEN3931582.1"/>
    </source>
</evidence>
<dbReference type="CDD" id="cd01344">
    <property type="entry name" value="PL2_Passenger_AT"/>
    <property type="match status" value="1"/>
</dbReference>
<dbReference type="Proteomes" id="UP001418637">
    <property type="component" value="Unassembled WGS sequence"/>
</dbReference>
<feature type="domain" description="Autotransporter" evidence="3">
    <location>
        <begin position="739"/>
        <end position="1021"/>
    </location>
</feature>
<dbReference type="PANTHER" id="PTHR35037:SF3">
    <property type="entry name" value="C-TERMINAL REGION OF AIDA-LIKE PROTEIN"/>
    <property type="match status" value="1"/>
</dbReference>
<comment type="caution">
    <text evidence="4">The sequence shown here is derived from an EMBL/GenBank/DDBJ whole genome shotgun (WGS) entry which is preliminary data.</text>
</comment>
<dbReference type="InterPro" id="IPR051551">
    <property type="entry name" value="Autotransporter_adhesion"/>
</dbReference>
<dbReference type="InterPro" id="IPR005546">
    <property type="entry name" value="Autotransporte_beta"/>
</dbReference>
<organism evidence="4 5">
    <name type="scientific">Hohaiivirga grylli</name>
    <dbReference type="NCBI Taxonomy" id="3133970"/>
    <lineage>
        <taxon>Bacteria</taxon>
        <taxon>Pseudomonadati</taxon>
        <taxon>Pseudomonadota</taxon>
        <taxon>Alphaproteobacteria</taxon>
        <taxon>Hyphomicrobiales</taxon>
        <taxon>Methylobacteriaceae</taxon>
        <taxon>Hohaiivirga</taxon>
    </lineage>
</organism>
<dbReference type="InterPro" id="IPR043990">
    <property type="entry name" value="AC_1"/>
</dbReference>
<name>A0ABV0BP53_9HYPH</name>
<dbReference type="EMBL" id="JBBYXI010000004">
    <property type="protein sequence ID" value="MEN3931582.1"/>
    <property type="molecule type" value="Genomic_DNA"/>
</dbReference>
<dbReference type="Pfam" id="PF18883">
    <property type="entry name" value="AC_1"/>
    <property type="match status" value="1"/>
</dbReference>